<evidence type="ECO:0000313" key="8">
    <source>
        <dbReference type="EMBL" id="ACO10790.1"/>
    </source>
</evidence>
<accession>C1BP37</accession>
<dbReference type="GO" id="GO:0005634">
    <property type="term" value="C:nucleus"/>
    <property type="evidence" value="ECO:0007669"/>
    <property type="project" value="UniProtKB-SubCell"/>
</dbReference>
<keyword evidence="5" id="KW-0539">Nucleus</keyword>
<dbReference type="Pfam" id="PF10228">
    <property type="entry name" value="HPF1"/>
    <property type="match status" value="1"/>
</dbReference>
<evidence type="ECO:0000259" key="7">
    <source>
        <dbReference type="Pfam" id="PF10283"/>
    </source>
</evidence>
<organism evidence="8">
    <name type="scientific">Caligus rogercresseyi</name>
    <name type="common">Sea louse</name>
    <dbReference type="NCBI Taxonomy" id="217165"/>
    <lineage>
        <taxon>Eukaryota</taxon>
        <taxon>Metazoa</taxon>
        <taxon>Ecdysozoa</taxon>
        <taxon>Arthropoda</taxon>
        <taxon>Crustacea</taxon>
        <taxon>Multicrustacea</taxon>
        <taxon>Hexanauplia</taxon>
        <taxon>Copepoda</taxon>
        <taxon>Siphonostomatoida</taxon>
        <taxon>Caligidae</taxon>
        <taxon>Caligus</taxon>
    </lineage>
</organism>
<name>C1BP37_CALRO</name>
<evidence type="ECO:0000256" key="5">
    <source>
        <dbReference type="ARBA" id="ARBA00023242"/>
    </source>
</evidence>
<dbReference type="Pfam" id="PF10283">
    <property type="entry name" value="zf-CCHH"/>
    <property type="match status" value="1"/>
</dbReference>
<gene>
    <name evidence="8" type="primary">CD027</name>
</gene>
<dbReference type="PANTHER" id="PTHR13386:SF1">
    <property type="entry name" value="HISTONE PARYLATION FACTOR 1"/>
    <property type="match status" value="1"/>
</dbReference>
<dbReference type="PANTHER" id="PTHR13386">
    <property type="entry name" value="HISTONE PARYLATION FACTOR 1"/>
    <property type="match status" value="1"/>
</dbReference>
<dbReference type="InterPro" id="IPR019361">
    <property type="entry name" value="HPF1"/>
</dbReference>
<sequence length="357" mass="40753">MSQDSKDLREDCKYGKTCYQRNPAHHARFKHPPKEEEPVSQPPTKKAKITQNEANDSLLGVKRFFPPEFYSFYDWVKSLKPEDPLTALQETSGLRLAGDFYNLEDEMKWRFYYDPPEFLSLLIQVDSSGKTQDDHEHMGYFWDDPKEAPAFVGHLANNSSKIRKHGVNLFAALHQWNKDELKKADPFRKTKILKLNDSLTSFATAQGLSLELKPESLKTRDKRRVVASPFHGGGLVVPYDKKTSLGYRELPESTTSLKKMFKKAADSQRDEDESAMDAIQELVTFVQFANDEGDPGMGLELGLNLFSFENSVDAFHPTIKHLLCVAYELLGRDHLSRVAQRHLSLRKKGEFLPKAGK</sequence>
<evidence type="ECO:0000256" key="1">
    <source>
        <dbReference type="ARBA" id="ARBA00004123"/>
    </source>
</evidence>
<dbReference type="GO" id="GO:0006974">
    <property type="term" value="P:DNA damage response"/>
    <property type="evidence" value="ECO:0007669"/>
    <property type="project" value="InterPro"/>
</dbReference>
<comment type="similarity">
    <text evidence="3">Belongs to the HPF1 family.</text>
</comment>
<evidence type="ECO:0000256" key="6">
    <source>
        <dbReference type="SAM" id="MobiDB-lite"/>
    </source>
</evidence>
<evidence type="ECO:0000256" key="3">
    <source>
        <dbReference type="ARBA" id="ARBA00010803"/>
    </source>
</evidence>
<dbReference type="GO" id="GO:0042393">
    <property type="term" value="F:histone binding"/>
    <property type="evidence" value="ECO:0007669"/>
    <property type="project" value="InterPro"/>
</dbReference>
<dbReference type="GO" id="GO:0005694">
    <property type="term" value="C:chromosome"/>
    <property type="evidence" value="ECO:0007669"/>
    <property type="project" value="UniProtKB-SubCell"/>
</dbReference>
<comment type="subcellular location">
    <subcellularLocation>
        <location evidence="2">Chromosome</location>
    </subcellularLocation>
    <subcellularLocation>
        <location evidence="1">Nucleus</location>
    </subcellularLocation>
</comment>
<dbReference type="InterPro" id="IPR019406">
    <property type="entry name" value="APLF_PBZ"/>
</dbReference>
<feature type="region of interest" description="Disordered" evidence="6">
    <location>
        <begin position="23"/>
        <end position="52"/>
    </location>
</feature>
<dbReference type="EMBL" id="BT076366">
    <property type="protein sequence ID" value="ACO10790.1"/>
    <property type="molecule type" value="mRNA"/>
</dbReference>
<feature type="domain" description="PBZ-type" evidence="7">
    <location>
        <begin position="9"/>
        <end position="34"/>
    </location>
</feature>
<evidence type="ECO:0000256" key="2">
    <source>
        <dbReference type="ARBA" id="ARBA00004286"/>
    </source>
</evidence>
<dbReference type="GO" id="GO:0072572">
    <property type="term" value="F:poly-ADP-D-ribose binding"/>
    <property type="evidence" value="ECO:0007669"/>
    <property type="project" value="TreeGrafter"/>
</dbReference>
<dbReference type="AlphaFoldDB" id="C1BP37"/>
<proteinExistence type="evidence at transcript level"/>
<reference evidence="8" key="1">
    <citation type="submission" date="2009-03" db="EMBL/GenBank/DDBJ databases">
        <title>Caligus rogercresseyi ESTs and full-length cDNAs.</title>
        <authorList>
            <person name="Yasuike M."/>
            <person name="von Schalburg K."/>
            <person name="Cooper G."/>
            <person name="Leong J."/>
            <person name="Jones S.R.M."/>
            <person name="Koop B.F."/>
        </authorList>
    </citation>
    <scope>NUCLEOTIDE SEQUENCE</scope>
    <source>
        <tissue evidence="8">Whole tissue</tissue>
    </source>
</reference>
<evidence type="ECO:0000256" key="4">
    <source>
        <dbReference type="ARBA" id="ARBA00022454"/>
    </source>
</evidence>
<protein>
    <submittedName>
        <fullName evidence="8">C4orf27 homolog</fullName>
    </submittedName>
</protein>
<keyword evidence="4" id="KW-0158">Chromosome</keyword>